<dbReference type="GO" id="GO:0043023">
    <property type="term" value="F:ribosomal large subunit binding"/>
    <property type="evidence" value="ECO:0007669"/>
    <property type="project" value="UniProtKB-UniRule"/>
</dbReference>
<evidence type="ECO:0000256" key="1">
    <source>
        <dbReference type="ARBA" id="ARBA00022555"/>
    </source>
</evidence>
<dbReference type="PANTHER" id="PTHR15239:SF6">
    <property type="entry name" value="RIBOSOME QUALITY CONTROL COMPLEX SUBUNIT NEMF"/>
    <property type="match status" value="1"/>
</dbReference>
<keyword evidence="3 5" id="KW-0694">RNA-binding</keyword>
<name>A0A921KE36_SPOPS</name>
<dbReference type="GO" id="GO:0000049">
    <property type="term" value="F:tRNA binding"/>
    <property type="evidence" value="ECO:0007669"/>
    <property type="project" value="UniProtKB-UniRule"/>
</dbReference>
<proteinExistence type="inferred from homology"/>
<feature type="domain" description="NFACT RNA-binding" evidence="6">
    <location>
        <begin position="447"/>
        <end position="535"/>
    </location>
</feature>
<dbReference type="HAMAP" id="MF_00844_B">
    <property type="entry name" value="RqcH_B"/>
    <property type="match status" value="1"/>
</dbReference>
<dbReference type="GO" id="GO:1990112">
    <property type="term" value="C:RQC complex"/>
    <property type="evidence" value="ECO:0007669"/>
    <property type="project" value="TreeGrafter"/>
</dbReference>
<evidence type="ECO:0000256" key="5">
    <source>
        <dbReference type="HAMAP-Rule" id="MF_00844"/>
    </source>
</evidence>
<dbReference type="InterPro" id="IPR008532">
    <property type="entry name" value="NFACT_RNA-bd"/>
</dbReference>
<dbReference type="Pfam" id="PF05833">
    <property type="entry name" value="NFACT_N"/>
    <property type="match status" value="1"/>
</dbReference>
<evidence type="ECO:0000256" key="3">
    <source>
        <dbReference type="ARBA" id="ARBA00022884"/>
    </source>
</evidence>
<organism evidence="7 8">
    <name type="scientific">Sporosarcina psychrophila</name>
    <name type="common">Bacillus psychrophilus</name>
    <dbReference type="NCBI Taxonomy" id="1476"/>
    <lineage>
        <taxon>Bacteria</taxon>
        <taxon>Bacillati</taxon>
        <taxon>Bacillota</taxon>
        <taxon>Bacilli</taxon>
        <taxon>Bacillales</taxon>
        <taxon>Caryophanaceae</taxon>
        <taxon>Sporosarcina</taxon>
    </lineage>
</organism>
<protein>
    <recommendedName>
        <fullName evidence="5">Rqc2 homolog RqcH</fullName>
        <shortName evidence="5">RqcH</shortName>
    </recommendedName>
</protein>
<keyword evidence="2 5" id="KW-0699">rRNA-binding</keyword>
<evidence type="ECO:0000256" key="4">
    <source>
        <dbReference type="ARBA" id="ARBA00022917"/>
    </source>
</evidence>
<dbReference type="Gene3D" id="3.40.970.40">
    <property type="entry name" value="fibrinogen binding protein from staphylococcus aureus domain like"/>
    <property type="match status" value="1"/>
</dbReference>
<accession>A0A921KE36</accession>
<evidence type="ECO:0000256" key="2">
    <source>
        <dbReference type="ARBA" id="ARBA00022730"/>
    </source>
</evidence>
<reference evidence="7" key="1">
    <citation type="journal article" date="2021" name="PeerJ">
        <title>Extensive microbial diversity within the chicken gut microbiome revealed by metagenomics and culture.</title>
        <authorList>
            <person name="Gilroy R."/>
            <person name="Ravi A."/>
            <person name="Getino M."/>
            <person name="Pursley I."/>
            <person name="Horton D.L."/>
            <person name="Alikhan N.F."/>
            <person name="Baker D."/>
            <person name="Gharbi K."/>
            <person name="Hall N."/>
            <person name="Watson M."/>
            <person name="Adriaenssens E.M."/>
            <person name="Foster-Nyarko E."/>
            <person name="Jarju S."/>
            <person name="Secka A."/>
            <person name="Antonio M."/>
            <person name="Oren A."/>
            <person name="Chaudhuri R.R."/>
            <person name="La Ragione R."/>
            <person name="Hildebrand F."/>
            <person name="Pallen M.J."/>
        </authorList>
    </citation>
    <scope>NUCLEOTIDE SEQUENCE</scope>
    <source>
        <strain evidence="7">CHK171-7178</strain>
    </source>
</reference>
<comment type="caution">
    <text evidence="7">The sequence shown here is derived from an EMBL/GenBank/DDBJ whole genome shotgun (WGS) entry which is preliminary data.</text>
</comment>
<evidence type="ECO:0000259" key="6">
    <source>
        <dbReference type="Pfam" id="PF05670"/>
    </source>
</evidence>
<dbReference type="GO" id="GO:0072344">
    <property type="term" value="P:rescue of stalled ribosome"/>
    <property type="evidence" value="ECO:0007669"/>
    <property type="project" value="UniProtKB-UniRule"/>
</dbReference>
<keyword evidence="4 5" id="KW-0648">Protein biosynthesis</keyword>
<gene>
    <name evidence="5" type="primary">rqcH</name>
    <name evidence="7" type="ORF">K8V56_13805</name>
</gene>
<dbReference type="InterPro" id="IPR043682">
    <property type="entry name" value="RqcH_bacterial"/>
</dbReference>
<evidence type="ECO:0000313" key="8">
    <source>
        <dbReference type="Proteomes" id="UP000698173"/>
    </source>
</evidence>
<dbReference type="PANTHER" id="PTHR15239">
    <property type="entry name" value="NUCLEAR EXPORT MEDIATOR FACTOR NEMF"/>
    <property type="match status" value="1"/>
</dbReference>
<sequence length="563" mass="63133">MAFDGLFTTAMVQELQVLKNGRISKIHQPNAQEVVFLIRADGKNQKLLISTHSAYSRIQLTEEAITNPSEPPLFCMVLRKHLEGGSITSIGQFGTDRIITIDIKAKNEIGDDINRRLYVEIMGRHSNLLLVDPDRMIIIESMKHLPPSVNSYRTILPGQPFIPAPPQDKINPFAITEEQFRGLLPELESTRDIVQRFSGFSPVNAEELLYRLKNASAADQFIVFTSLLGSFKGIDSTPNISEVGTKTVFSATALTHADKTIADYQTLGDLLDKVYFARAERERVKSQAADLERWLDNEIAKLNLKVKKLVKEKEAAGKLDTFQLYGELLTANSYAIEKGATEATVANYYDEGTTVTIPLDPRKSPIDNAQRFYTRYSKAKTALIMIAEQLEKAADDIAYFEMIKQQVMQASPIDIAEIREELAELGFLKARKSKKKLKPKKPVPETYVSSAGVKISVGKNNKQNDYLTFKIASREQTWLHTKDIPGSHVVIHDAHPDEETIREAAILSAYFSKARGSSAVAVDYTEVRHVKKPNGSKPGFVIYFEQKTILVDPDEDVVMKLRK</sequence>
<dbReference type="Pfam" id="PF05670">
    <property type="entry name" value="NFACT-R_1"/>
    <property type="match status" value="1"/>
</dbReference>
<keyword evidence="1 5" id="KW-0820">tRNA-binding</keyword>
<reference evidence="7" key="2">
    <citation type="submission" date="2021-09" db="EMBL/GenBank/DDBJ databases">
        <authorList>
            <person name="Gilroy R."/>
        </authorList>
    </citation>
    <scope>NUCLEOTIDE SEQUENCE</scope>
    <source>
        <strain evidence="7">CHK171-7178</strain>
    </source>
</reference>
<dbReference type="FunFam" id="2.30.310.10:FF:000004">
    <property type="entry name" value="Fibronectin-binding protein A"/>
    <property type="match status" value="1"/>
</dbReference>
<dbReference type="GO" id="GO:0019843">
    <property type="term" value="F:rRNA binding"/>
    <property type="evidence" value="ECO:0007669"/>
    <property type="project" value="UniProtKB-UniRule"/>
</dbReference>
<dbReference type="EMBL" id="DYWT01000220">
    <property type="protein sequence ID" value="HJF32832.1"/>
    <property type="molecule type" value="Genomic_DNA"/>
</dbReference>
<comment type="function">
    <text evidence="5">Key component of the ribosome quality control system (RQC), a ribosome-associated complex that mediates the extraction of incompletely synthesized nascent chains from stalled ribosomes and their subsequent degradation. RqcH recruits Ala-charged tRNA, and with RqcP directs the elongation of stalled nascent chains on 50S ribosomal subunits, leading to non-templated C-terminal alanine extensions (Ala tail). The Ala tail promotes nascent chain degradation. May add between 1 and at least 8 Ala residues. Binds to stalled 50S ribosomal subunits.</text>
</comment>
<dbReference type="AlphaFoldDB" id="A0A921KE36"/>
<dbReference type="Gene3D" id="2.30.310.10">
    <property type="entry name" value="ibrinogen binding protein from staphylococcus aureus domain"/>
    <property type="match status" value="1"/>
</dbReference>
<comment type="subunit">
    <text evidence="5">Associates with stalled 50S ribosomal subunits. Binds to RqcP.</text>
</comment>
<dbReference type="Proteomes" id="UP000698173">
    <property type="component" value="Unassembled WGS sequence"/>
</dbReference>
<dbReference type="InterPro" id="IPR051608">
    <property type="entry name" value="RQC_Subunit_NEMF"/>
</dbReference>
<evidence type="ECO:0000313" key="7">
    <source>
        <dbReference type="EMBL" id="HJF32832.1"/>
    </source>
</evidence>
<comment type="similarity">
    <text evidence="5">Belongs to the NEMF family.</text>
</comment>
<dbReference type="Gene3D" id="1.10.8.50">
    <property type="match status" value="1"/>
</dbReference>